<evidence type="ECO:0000256" key="3">
    <source>
        <dbReference type="ARBA" id="ARBA00025745"/>
    </source>
</evidence>
<dbReference type="Pfam" id="PF09754">
    <property type="entry name" value="PAC2"/>
    <property type="match status" value="1"/>
</dbReference>
<keyword evidence="6" id="KW-1185">Reference proteome</keyword>
<evidence type="ECO:0000256" key="4">
    <source>
        <dbReference type="SAM" id="MobiDB-lite"/>
    </source>
</evidence>
<dbReference type="OrthoDB" id="10260712at2759"/>
<organism evidence="5 6">
    <name type="scientific">Lobosporangium transversale</name>
    <dbReference type="NCBI Taxonomy" id="64571"/>
    <lineage>
        <taxon>Eukaryota</taxon>
        <taxon>Fungi</taxon>
        <taxon>Fungi incertae sedis</taxon>
        <taxon>Mucoromycota</taxon>
        <taxon>Mortierellomycotina</taxon>
        <taxon>Mortierellomycetes</taxon>
        <taxon>Mortierellales</taxon>
        <taxon>Mortierellaceae</taxon>
        <taxon>Lobosporangium</taxon>
    </lineage>
</organism>
<evidence type="ECO:0000313" key="6">
    <source>
        <dbReference type="Proteomes" id="UP000193648"/>
    </source>
</evidence>
<dbReference type="InterPro" id="IPR016562">
    <property type="entry name" value="Proteasome_assmbl_chp_2_euk"/>
</dbReference>
<name>A0A1Y2H2N4_9FUNG</name>
<dbReference type="RefSeq" id="XP_021885926.1">
    <property type="nucleotide sequence ID" value="XM_022022617.1"/>
</dbReference>
<dbReference type="AlphaFoldDB" id="A0A1Y2H2N4"/>
<dbReference type="InterPro" id="IPR019151">
    <property type="entry name" value="Proteasome_assmbl_chaperone_2"/>
</dbReference>
<dbReference type="GO" id="GO:0005634">
    <property type="term" value="C:nucleus"/>
    <property type="evidence" value="ECO:0007669"/>
    <property type="project" value="TreeGrafter"/>
</dbReference>
<dbReference type="PANTHER" id="PTHR12970">
    <property type="entry name" value="PROTEASOME ASSEMBLY CHAPERONE 2"/>
    <property type="match status" value="1"/>
</dbReference>
<reference evidence="5 6" key="1">
    <citation type="submission" date="2016-07" db="EMBL/GenBank/DDBJ databases">
        <title>Pervasive Adenine N6-methylation of Active Genes in Fungi.</title>
        <authorList>
            <consortium name="DOE Joint Genome Institute"/>
            <person name="Mondo S.J."/>
            <person name="Dannebaum R.O."/>
            <person name="Kuo R.C."/>
            <person name="Labutti K."/>
            <person name="Haridas S."/>
            <person name="Kuo A."/>
            <person name="Salamov A."/>
            <person name="Ahrendt S.R."/>
            <person name="Lipzen A."/>
            <person name="Sullivan W."/>
            <person name="Andreopoulos W.B."/>
            <person name="Clum A."/>
            <person name="Lindquist E."/>
            <person name="Daum C."/>
            <person name="Ramamoorthy G.K."/>
            <person name="Gryganskyi A."/>
            <person name="Culley D."/>
            <person name="Magnuson J.K."/>
            <person name="James T.Y."/>
            <person name="O'Malley M.A."/>
            <person name="Stajich J.E."/>
            <person name="Spatafora J.W."/>
            <person name="Visel A."/>
            <person name="Grigoriev I.V."/>
        </authorList>
    </citation>
    <scope>NUCLEOTIDE SEQUENCE [LARGE SCALE GENOMIC DNA]</scope>
    <source>
        <strain evidence="5 6">NRRL 3116</strain>
    </source>
</reference>
<feature type="region of interest" description="Disordered" evidence="4">
    <location>
        <begin position="233"/>
        <end position="254"/>
    </location>
</feature>
<dbReference type="EMBL" id="MCFF01000002">
    <property type="protein sequence ID" value="ORZ28241.1"/>
    <property type="molecule type" value="Genomic_DNA"/>
</dbReference>
<protein>
    <recommendedName>
        <fullName evidence="1">Proteasome assembly chaperone 2</fullName>
    </recommendedName>
</protein>
<comment type="similarity">
    <text evidence="3">Belongs to the PSMG2 family.</text>
</comment>
<dbReference type="InParanoid" id="A0A1Y2H2N4"/>
<proteinExistence type="inferred from homology"/>
<dbReference type="GeneID" id="33564461"/>
<dbReference type="GO" id="GO:0005829">
    <property type="term" value="C:cytosol"/>
    <property type="evidence" value="ECO:0007669"/>
    <property type="project" value="TreeGrafter"/>
</dbReference>
<gene>
    <name evidence="5" type="ORF">BCR41DRAFT_344894</name>
</gene>
<dbReference type="Proteomes" id="UP000193648">
    <property type="component" value="Unassembled WGS sequence"/>
</dbReference>
<dbReference type="STRING" id="64571.A0A1Y2H2N4"/>
<evidence type="ECO:0000256" key="1">
    <source>
        <dbReference type="ARBA" id="ARBA00019186"/>
    </source>
</evidence>
<comment type="caution">
    <text evidence="5">The sequence shown here is derived from an EMBL/GenBank/DDBJ whole genome shotgun (WGS) entry which is preliminary data.</text>
</comment>
<evidence type="ECO:0000313" key="5">
    <source>
        <dbReference type="EMBL" id="ORZ28241.1"/>
    </source>
</evidence>
<dbReference type="Gene3D" id="3.40.50.10900">
    <property type="entry name" value="PAC-like subunit"/>
    <property type="match status" value="2"/>
</dbReference>
<accession>A0A1Y2H2N4</accession>
<dbReference type="InterPro" id="IPR038389">
    <property type="entry name" value="PSMG2_sf"/>
</dbReference>
<keyword evidence="2" id="KW-0143">Chaperone</keyword>
<dbReference type="PANTHER" id="PTHR12970:SF1">
    <property type="entry name" value="PROTEASOME ASSEMBLY CHAPERONE 2"/>
    <property type="match status" value="1"/>
</dbReference>
<sequence>MNTFVASPGFDVSRLKGTTLILPSVSIGNVPQLTIDLLLATLKLDRVGCIEDENVVPVLGPADSVLDPMTPSTIRKNNNVAAPAATRAEATGPALALAVEVFQSKDGKWTLIQQRSPTVHHRSHHYTDNLIQFIKESGFGQVVLLTSADGARRIDIQLQAGTPPVRFISSPKLSKELVEETIQGQLGIVPLEDVPATEDQKREAIIRRQEHFLAMHHHQASSSAALTEQVEEMQLDETQPEQQQQQQQLEKVPRIPSGGIARRLHSLCQEQDIAILTLIKFAMEGDNAPDAIFLANVLNAIFKLHSSTEQEALQGEGSWKVPKSWDSLYGNSFHQDMYH</sequence>
<evidence type="ECO:0000256" key="2">
    <source>
        <dbReference type="ARBA" id="ARBA00023186"/>
    </source>
</evidence>
<dbReference type="GO" id="GO:0043248">
    <property type="term" value="P:proteasome assembly"/>
    <property type="evidence" value="ECO:0007669"/>
    <property type="project" value="TreeGrafter"/>
</dbReference>